<dbReference type="Proteomes" id="UP000504610">
    <property type="component" value="Chromosome 5"/>
</dbReference>
<name>A0A9W3BQJ1_RAPSA</name>
<dbReference type="AlphaFoldDB" id="A0A9W3BQJ1"/>
<evidence type="ECO:0000259" key="3">
    <source>
        <dbReference type="SMART" id="SM00343"/>
    </source>
</evidence>
<dbReference type="InterPro" id="IPR036875">
    <property type="entry name" value="Znf_CCHC_sf"/>
</dbReference>
<dbReference type="KEGG" id="rsz:130494817"/>
<organism evidence="4 5">
    <name type="scientific">Raphanus sativus</name>
    <name type="common">Radish</name>
    <name type="synonym">Raphanus raphanistrum var. sativus</name>
    <dbReference type="NCBI Taxonomy" id="3726"/>
    <lineage>
        <taxon>Eukaryota</taxon>
        <taxon>Viridiplantae</taxon>
        <taxon>Streptophyta</taxon>
        <taxon>Embryophyta</taxon>
        <taxon>Tracheophyta</taxon>
        <taxon>Spermatophyta</taxon>
        <taxon>Magnoliopsida</taxon>
        <taxon>eudicotyledons</taxon>
        <taxon>Gunneridae</taxon>
        <taxon>Pentapetalae</taxon>
        <taxon>rosids</taxon>
        <taxon>malvids</taxon>
        <taxon>Brassicales</taxon>
        <taxon>Brassicaceae</taxon>
        <taxon>Brassiceae</taxon>
        <taxon>Raphanus</taxon>
    </lineage>
</organism>
<dbReference type="GeneID" id="130494817"/>
<evidence type="ECO:0000256" key="2">
    <source>
        <dbReference type="SAM" id="MobiDB-lite"/>
    </source>
</evidence>
<dbReference type="SMART" id="SM00343">
    <property type="entry name" value="ZnF_C2HC"/>
    <property type="match status" value="3"/>
</dbReference>
<evidence type="ECO:0000313" key="5">
    <source>
        <dbReference type="RefSeq" id="XP_056841595.1"/>
    </source>
</evidence>
<feature type="compositionally biased region" description="Basic and acidic residues" evidence="2">
    <location>
        <begin position="371"/>
        <end position="382"/>
    </location>
</feature>
<dbReference type="OrthoDB" id="1112795at2759"/>
<sequence>MKEFITLPSPYMLDEGSFGHWKAQMRHIIRGIDEDAWTAVELGWSPPTMLMEDHTYGPKPKERWTESEKVASKFNSKALTVIFSAVDLDQFKIIQGCESAKEAWDVLINHFEGDTSVRRTRIDHLATRFENLRMEDESIASFVSKISSIASAASVLGNKYKESELVKKLLRCLPPRFEAYKAVLKIAMNTDDMKFDQLAGILKVQDLEKNHELSKTQKGYGIVFAAESEEEDRVQRLEDNLTLMVQKFNKMVKHVGKGEKGSGIQSSMNDSQHFSNQGSRSEPSKGKKENNLQCRECEGFGHLRKECPVAKIKELRCIECKGIGHTASECPSNLKKDRSLLCFSDTESESESDEDGVLNNFVALTGQNTMSDHHSSSDSDSEREGEDMTADLKSEYRALFKQFAELSHENLQLIKDTAMLKAQVNILELEQPNTKAETEPKTRESGEKAGLQSLTKAIAEQNRVLQESETKFHQMKQLLNQELEKNQFLERQLTENHKKVRMLNTGSATLDHILSIGQSPKISSGLGYQGLSSQEYSEAEGIKFIKAEDKSEPVTKMEEKQNTTCGNEFLFSAKRYYHGSSSQTVEKNKETKFVKRSIPVVSADNKDETQANTVTQKIQDSKVGVKRKNGCHFCGKIGHRVAYCYARRNQFERAWRLNLCFIEPKKCGYAWIAKRDLYPKFSRQTGHELHLRTDVSHERAAEQEEEVLCNLARIQVKEPEIKISASPKLHHKRGFSHLGREKHDAVCECKLCQSHIEKKVKMEKERETSGRGDQGDTYYVACNNEETVTKVTGHVDQMGSVQHKAIGSKTESLSQKDVTHREKCVTPPSIGESSNYLTTIRSQHSLITDICTLWQAASEASHPLVVRKINNHVKGILELKLHNSLDTNMMMTGVCDANWMFFLDNDNLKVCYKVSPCLAETENIVLRTLRIHMLVKRSTHAEYGNTFDSFYVHCNNLNVICIPMNLVQLSLTEQVVIRHHLVRELEEEKLVIIEHVASENKAVDIVKLPYFNCFLCMRKALGISDL</sequence>
<dbReference type="GO" id="GO:0003676">
    <property type="term" value="F:nucleic acid binding"/>
    <property type="evidence" value="ECO:0007669"/>
    <property type="project" value="InterPro"/>
</dbReference>
<protein>
    <submittedName>
        <fullName evidence="5">Uncharacterized protein LOC130494817</fullName>
    </submittedName>
</protein>
<dbReference type="InterPro" id="IPR001878">
    <property type="entry name" value="Znf_CCHC"/>
</dbReference>
<evidence type="ECO:0000313" key="4">
    <source>
        <dbReference type="Proteomes" id="UP000504610"/>
    </source>
</evidence>
<feature type="domain" description="CCHC-type" evidence="3">
    <location>
        <begin position="316"/>
        <end position="332"/>
    </location>
</feature>
<feature type="coiled-coil region" evidence="1">
    <location>
        <begin position="451"/>
        <end position="499"/>
    </location>
</feature>
<proteinExistence type="predicted"/>
<evidence type="ECO:0000256" key="1">
    <source>
        <dbReference type="SAM" id="Coils"/>
    </source>
</evidence>
<dbReference type="PANTHER" id="PTHR35317">
    <property type="entry name" value="OS04G0629600 PROTEIN"/>
    <property type="match status" value="1"/>
</dbReference>
<reference evidence="5" key="2">
    <citation type="submission" date="2025-08" db="UniProtKB">
        <authorList>
            <consortium name="RefSeq"/>
        </authorList>
    </citation>
    <scope>IDENTIFICATION</scope>
    <source>
        <tissue evidence="5">Leaf</tissue>
    </source>
</reference>
<gene>
    <name evidence="5" type="primary">LOC130494817</name>
</gene>
<reference evidence="4" key="1">
    <citation type="journal article" date="2019" name="Database">
        <title>The radish genome database (RadishGD): an integrated information resource for radish genomics.</title>
        <authorList>
            <person name="Yu H.J."/>
            <person name="Baek S."/>
            <person name="Lee Y.J."/>
            <person name="Cho A."/>
            <person name="Mun J.H."/>
        </authorList>
    </citation>
    <scope>NUCLEOTIDE SEQUENCE [LARGE SCALE GENOMIC DNA]</scope>
    <source>
        <strain evidence="4">cv. WK10039</strain>
    </source>
</reference>
<dbReference type="Pfam" id="PF14223">
    <property type="entry name" value="Retrotran_gag_2"/>
    <property type="match status" value="1"/>
</dbReference>
<feature type="compositionally biased region" description="Polar residues" evidence="2">
    <location>
        <begin position="263"/>
        <end position="281"/>
    </location>
</feature>
<accession>A0A9W3BQJ1</accession>
<dbReference type="SUPFAM" id="SSF57756">
    <property type="entry name" value="Retrovirus zinc finger-like domains"/>
    <property type="match status" value="1"/>
</dbReference>
<feature type="region of interest" description="Disordered" evidence="2">
    <location>
        <begin position="366"/>
        <end position="389"/>
    </location>
</feature>
<dbReference type="PANTHER" id="PTHR35317:SF23">
    <property type="entry name" value="OS04G0629600 PROTEIN"/>
    <property type="match status" value="1"/>
</dbReference>
<dbReference type="GO" id="GO:0008270">
    <property type="term" value="F:zinc ion binding"/>
    <property type="evidence" value="ECO:0007669"/>
    <property type="project" value="InterPro"/>
</dbReference>
<feature type="domain" description="CCHC-type" evidence="3">
    <location>
        <begin position="630"/>
        <end position="646"/>
    </location>
</feature>
<keyword evidence="4" id="KW-1185">Reference proteome</keyword>
<dbReference type="Gene3D" id="4.10.60.10">
    <property type="entry name" value="Zinc finger, CCHC-type"/>
    <property type="match status" value="1"/>
</dbReference>
<dbReference type="RefSeq" id="XP_056841595.1">
    <property type="nucleotide sequence ID" value="XM_056985615.1"/>
</dbReference>
<feature type="domain" description="CCHC-type" evidence="3">
    <location>
        <begin position="293"/>
        <end position="309"/>
    </location>
</feature>
<keyword evidence="1" id="KW-0175">Coiled coil</keyword>
<feature type="region of interest" description="Disordered" evidence="2">
    <location>
        <begin position="256"/>
        <end position="290"/>
    </location>
</feature>